<sequence>MAGLCEGGNEPAGSLKAICNPWSRQHKNFPRVITPVPLGHARNSPPPPPPPPPLPPPLFITSTKMPPIQSKLGAKTLHSQTREVVNNIHSFMKSEAASGDFLIPLKKVQERVSAATKVPERTIRKIIKEGKQCEEEGTSFGTPGKVHRVPKRITDFQENMLKVELYGLIKTHKPLHKTYVIDNLLAMNGHCVLRLPPYSSELNPLELIWADIKQWVAGQNTTFKLEQVMKLCQQRVDDISVEKWEKVCEHVEKIEDEYIEQEGIMENVIESFIITGGDSSSESDDDEDDHNENHDDNGGDISGIESLSDD</sequence>
<dbReference type="InterPro" id="IPR036397">
    <property type="entry name" value="RNaseH_sf"/>
</dbReference>
<dbReference type="InterPro" id="IPR038717">
    <property type="entry name" value="Tc1-like_DDE_dom"/>
</dbReference>
<evidence type="ECO:0000313" key="4">
    <source>
        <dbReference type="Proteomes" id="UP001148838"/>
    </source>
</evidence>
<proteinExistence type="predicted"/>
<dbReference type="PANTHER" id="PTHR33939">
    <property type="entry name" value="PROTEIN CBG22215"/>
    <property type="match status" value="1"/>
</dbReference>
<evidence type="ECO:0000313" key="3">
    <source>
        <dbReference type="EMBL" id="KAJ4428617.1"/>
    </source>
</evidence>
<dbReference type="SUPFAM" id="SSF101447">
    <property type="entry name" value="Formin homology 2 domain (FH2 domain)"/>
    <property type="match status" value="1"/>
</dbReference>
<comment type="caution">
    <text evidence="3">The sequence shown here is derived from an EMBL/GenBank/DDBJ whole genome shotgun (WGS) entry which is preliminary data.</text>
</comment>
<gene>
    <name evidence="3" type="ORF">ANN_24661</name>
</gene>
<reference evidence="3 4" key="1">
    <citation type="journal article" date="2022" name="Allergy">
        <title>Genome assembly and annotation of Periplaneta americana reveal a comprehensive cockroach allergen profile.</title>
        <authorList>
            <person name="Wang L."/>
            <person name="Xiong Q."/>
            <person name="Saelim N."/>
            <person name="Wang L."/>
            <person name="Nong W."/>
            <person name="Wan A.T."/>
            <person name="Shi M."/>
            <person name="Liu X."/>
            <person name="Cao Q."/>
            <person name="Hui J.H.L."/>
            <person name="Sookrung N."/>
            <person name="Leung T.F."/>
            <person name="Tungtrongchitr A."/>
            <person name="Tsui S.K.W."/>
        </authorList>
    </citation>
    <scope>NUCLEOTIDE SEQUENCE [LARGE SCALE GENOMIC DNA]</scope>
    <source>
        <strain evidence="3">PWHHKU_190912</strain>
    </source>
</reference>
<dbReference type="PANTHER" id="PTHR33939:SF1">
    <property type="entry name" value="DUF4371 DOMAIN-CONTAINING PROTEIN"/>
    <property type="match status" value="1"/>
</dbReference>
<protein>
    <recommendedName>
        <fullName evidence="2">Tc1-like transposase DDE domain-containing protein</fullName>
    </recommendedName>
</protein>
<keyword evidence="4" id="KW-1185">Reference proteome</keyword>
<evidence type="ECO:0000259" key="2">
    <source>
        <dbReference type="Pfam" id="PF13358"/>
    </source>
</evidence>
<name>A0ABQ8S3Z3_PERAM</name>
<feature type="region of interest" description="Disordered" evidence="1">
    <location>
        <begin position="275"/>
        <end position="310"/>
    </location>
</feature>
<accession>A0ABQ8S3Z3</accession>
<dbReference type="Proteomes" id="UP001148838">
    <property type="component" value="Unassembled WGS sequence"/>
</dbReference>
<evidence type="ECO:0000256" key="1">
    <source>
        <dbReference type="SAM" id="MobiDB-lite"/>
    </source>
</evidence>
<feature type="compositionally biased region" description="Pro residues" evidence="1">
    <location>
        <begin position="44"/>
        <end position="58"/>
    </location>
</feature>
<dbReference type="EMBL" id="JAJSOF020000037">
    <property type="protein sequence ID" value="KAJ4428617.1"/>
    <property type="molecule type" value="Genomic_DNA"/>
</dbReference>
<organism evidence="3 4">
    <name type="scientific">Periplaneta americana</name>
    <name type="common">American cockroach</name>
    <name type="synonym">Blatta americana</name>
    <dbReference type="NCBI Taxonomy" id="6978"/>
    <lineage>
        <taxon>Eukaryota</taxon>
        <taxon>Metazoa</taxon>
        <taxon>Ecdysozoa</taxon>
        <taxon>Arthropoda</taxon>
        <taxon>Hexapoda</taxon>
        <taxon>Insecta</taxon>
        <taxon>Pterygota</taxon>
        <taxon>Neoptera</taxon>
        <taxon>Polyneoptera</taxon>
        <taxon>Dictyoptera</taxon>
        <taxon>Blattodea</taxon>
        <taxon>Blattoidea</taxon>
        <taxon>Blattidae</taxon>
        <taxon>Blattinae</taxon>
        <taxon>Periplaneta</taxon>
    </lineage>
</organism>
<feature type="domain" description="Tc1-like transposase DDE" evidence="2">
    <location>
        <begin position="174"/>
        <end position="220"/>
    </location>
</feature>
<dbReference type="Gene3D" id="3.30.420.10">
    <property type="entry name" value="Ribonuclease H-like superfamily/Ribonuclease H"/>
    <property type="match status" value="1"/>
</dbReference>
<feature type="compositionally biased region" description="Acidic residues" evidence="1">
    <location>
        <begin position="281"/>
        <end position="290"/>
    </location>
</feature>
<feature type="region of interest" description="Disordered" evidence="1">
    <location>
        <begin position="34"/>
        <end position="58"/>
    </location>
</feature>
<dbReference type="Pfam" id="PF13358">
    <property type="entry name" value="DDE_3"/>
    <property type="match status" value="1"/>
</dbReference>